<feature type="domain" description="ChrR-like cupin" evidence="1">
    <location>
        <begin position="22"/>
        <end position="124"/>
    </location>
</feature>
<name>A0AAV2VUK3_9VIBR</name>
<protein>
    <submittedName>
        <fullName evidence="2">Transcriptional activator</fullName>
    </submittedName>
</protein>
<gene>
    <name evidence="2" type="ORF">VIBNISOn1_450042</name>
</gene>
<accession>A0AAV2VUK3</accession>
<evidence type="ECO:0000259" key="1">
    <source>
        <dbReference type="Pfam" id="PF12973"/>
    </source>
</evidence>
<dbReference type="Pfam" id="PF12973">
    <property type="entry name" value="Cupin_7"/>
    <property type="match status" value="2"/>
</dbReference>
<dbReference type="Proteomes" id="UP000018211">
    <property type="component" value="Unassembled WGS sequence"/>
</dbReference>
<dbReference type="InterPro" id="IPR011051">
    <property type="entry name" value="RmlC_Cupin_sf"/>
</dbReference>
<dbReference type="EMBL" id="CAOF01000137">
    <property type="protein sequence ID" value="CCO48079.1"/>
    <property type="molecule type" value="Genomic_DNA"/>
</dbReference>
<proteinExistence type="predicted"/>
<reference evidence="2 3" key="1">
    <citation type="journal article" date="2013" name="ISME J.">
        <title>Comparative genomics of pathogenic lineages of Vibrio nigripulchritudo identifies virulence-associated traits.</title>
        <authorList>
            <person name="Goudenege D."/>
            <person name="Labreuche Y."/>
            <person name="Krin E."/>
            <person name="Ansquer D."/>
            <person name="Mangenot S."/>
            <person name="Calteau A."/>
            <person name="Medigue C."/>
            <person name="Mazel D."/>
            <person name="Polz M.F."/>
            <person name="Le Roux F."/>
        </authorList>
    </citation>
    <scope>NUCLEOTIDE SEQUENCE [LARGE SCALE GENOMIC DNA]</scope>
    <source>
        <strain evidence="2 3">SOn1</strain>
    </source>
</reference>
<dbReference type="AlphaFoldDB" id="A0AAV2VUK3"/>
<comment type="caution">
    <text evidence="2">The sequence shown here is derived from an EMBL/GenBank/DDBJ whole genome shotgun (WGS) entry which is preliminary data.</text>
</comment>
<dbReference type="RefSeq" id="WP_022612678.1">
    <property type="nucleotide sequence ID" value="NZ_LK391965.1"/>
</dbReference>
<dbReference type="InterPro" id="IPR025979">
    <property type="entry name" value="ChrR-like_cupin_dom"/>
</dbReference>
<dbReference type="Gene3D" id="2.60.120.10">
    <property type="entry name" value="Jelly Rolls"/>
    <property type="match status" value="1"/>
</dbReference>
<evidence type="ECO:0000313" key="3">
    <source>
        <dbReference type="Proteomes" id="UP000018211"/>
    </source>
</evidence>
<dbReference type="SUPFAM" id="SSF51182">
    <property type="entry name" value="RmlC-like cupins"/>
    <property type="match status" value="2"/>
</dbReference>
<dbReference type="CDD" id="cd20303">
    <property type="entry name" value="cupin_ChrR_1"/>
    <property type="match status" value="1"/>
</dbReference>
<evidence type="ECO:0000313" key="2">
    <source>
        <dbReference type="EMBL" id="CCO48079.1"/>
    </source>
</evidence>
<organism evidence="2 3">
    <name type="scientific">Vibrio nigripulchritudo SOn1</name>
    <dbReference type="NCBI Taxonomy" id="1238450"/>
    <lineage>
        <taxon>Bacteria</taxon>
        <taxon>Pseudomonadati</taxon>
        <taxon>Pseudomonadota</taxon>
        <taxon>Gammaproteobacteria</taxon>
        <taxon>Vibrionales</taxon>
        <taxon>Vibrionaceae</taxon>
        <taxon>Vibrio</taxon>
    </lineage>
</organism>
<dbReference type="InterPro" id="IPR014710">
    <property type="entry name" value="RmlC-like_jellyroll"/>
</dbReference>
<feature type="domain" description="ChrR-like cupin" evidence="1">
    <location>
        <begin position="132"/>
        <end position="224"/>
    </location>
</feature>
<sequence length="233" mass="26253">MESTSKTAAQPHLEFNVDFKKTVSVPTQSQQFAPTPMVGVERIMFERLGGEVVKRATSVVRYQPESYFESHVHAGGEEFITLSGVFSDENGDYPKGVYVRNPVTSTHRPHSKDGCEIFVKLGQMPESENQTSFVLDTTQAKWRKENNGIASLQLWLSEYEDTQLIRLPAGSVLPEQQFDAATEFFVLDGSIQLNDEHLDTRSWARVKPKQSIHIRSKNGATLYRKIGIGFVRS</sequence>